<proteinExistence type="predicted"/>
<sequence>MSTLESRDASLKKDPDLRRELDATVRARTELGDEYDAALVDSFLEKVEQRIDDAVDRRVRRHLAEQRMQTTRGTRRPKDADTWVERFGFAIISLVLAIPLTAVGGGIAGTAGTVATWVGIVGVNVAQAVRLNPEVFGARRAPSDRQE</sequence>
<evidence type="ECO:0000256" key="1">
    <source>
        <dbReference type="SAM" id="Phobius"/>
    </source>
</evidence>
<evidence type="ECO:0000313" key="3">
    <source>
        <dbReference type="Proteomes" id="UP000053127"/>
    </source>
</evidence>
<organism evidence="2 3">
    <name type="scientific">Streptomyces yokosukanensis</name>
    <dbReference type="NCBI Taxonomy" id="67386"/>
    <lineage>
        <taxon>Bacteria</taxon>
        <taxon>Bacillati</taxon>
        <taxon>Actinomycetota</taxon>
        <taxon>Actinomycetes</taxon>
        <taxon>Kitasatosporales</taxon>
        <taxon>Streptomycetaceae</taxon>
        <taxon>Streptomyces</taxon>
    </lineage>
</organism>
<accession>A0A101P892</accession>
<keyword evidence="3" id="KW-1185">Reference proteome</keyword>
<evidence type="ECO:0008006" key="4">
    <source>
        <dbReference type="Google" id="ProtNLM"/>
    </source>
</evidence>
<protein>
    <recommendedName>
        <fullName evidence="4">Integral membrane protein</fullName>
    </recommendedName>
</protein>
<dbReference type="EMBL" id="LMWN01000016">
    <property type="protein sequence ID" value="KUN06738.1"/>
    <property type="molecule type" value="Genomic_DNA"/>
</dbReference>
<evidence type="ECO:0000313" key="2">
    <source>
        <dbReference type="EMBL" id="KUN06738.1"/>
    </source>
</evidence>
<dbReference type="Proteomes" id="UP000053127">
    <property type="component" value="Unassembled WGS sequence"/>
</dbReference>
<dbReference type="RefSeq" id="WP_067121382.1">
    <property type="nucleotide sequence ID" value="NZ_JBFACD010000009.1"/>
</dbReference>
<comment type="caution">
    <text evidence="2">The sequence shown here is derived from an EMBL/GenBank/DDBJ whole genome shotgun (WGS) entry which is preliminary data.</text>
</comment>
<gene>
    <name evidence="2" type="ORF">AQI95_12460</name>
</gene>
<dbReference type="OrthoDB" id="3854538at2"/>
<dbReference type="AlphaFoldDB" id="A0A101P892"/>
<reference evidence="2 3" key="1">
    <citation type="submission" date="2015-10" db="EMBL/GenBank/DDBJ databases">
        <title>Draft genome sequence of Streptomyces yokosukanensis DSM 40224, type strain for the species Streptomyces yokosukanensis.</title>
        <authorList>
            <person name="Ruckert C."/>
            <person name="Winkler A."/>
            <person name="Kalinowski J."/>
            <person name="Kampfer P."/>
            <person name="Glaeser S."/>
        </authorList>
    </citation>
    <scope>NUCLEOTIDE SEQUENCE [LARGE SCALE GENOMIC DNA]</scope>
    <source>
        <strain evidence="2 3">DSM 40224</strain>
    </source>
</reference>
<name>A0A101P892_9ACTN</name>
<keyword evidence="1" id="KW-1133">Transmembrane helix</keyword>
<keyword evidence="1" id="KW-0472">Membrane</keyword>
<feature type="transmembrane region" description="Helical" evidence="1">
    <location>
        <begin position="87"/>
        <end position="108"/>
    </location>
</feature>
<keyword evidence="1" id="KW-0812">Transmembrane</keyword>
<dbReference type="STRING" id="67386.AQI95_12460"/>